<evidence type="ECO:0000313" key="1">
    <source>
        <dbReference type="EMBL" id="KAK7073162.1"/>
    </source>
</evidence>
<sequence>MILKRLFTDMSDERTARTLGGLWSTYVAPTLTNYVYDPVRNFIVYPVSEYFSGLARRVDNLLRSNRSPVAFQYTTVDS</sequence>
<feature type="non-terminal residue" evidence="1">
    <location>
        <position position="78"/>
    </location>
</feature>
<dbReference type="EMBL" id="JAXCGZ010013245">
    <property type="protein sequence ID" value="KAK7073162.1"/>
    <property type="molecule type" value="Genomic_DNA"/>
</dbReference>
<comment type="caution">
    <text evidence="1">The sequence shown here is derived from an EMBL/GenBank/DDBJ whole genome shotgun (WGS) entry which is preliminary data.</text>
</comment>
<dbReference type="AlphaFoldDB" id="A0AAN9A7X2"/>
<evidence type="ECO:0000313" key="2">
    <source>
        <dbReference type="Proteomes" id="UP001381693"/>
    </source>
</evidence>
<accession>A0AAN9A7X2</accession>
<gene>
    <name evidence="1" type="ORF">SK128_017706</name>
</gene>
<organism evidence="1 2">
    <name type="scientific">Halocaridina rubra</name>
    <name type="common">Hawaiian red shrimp</name>
    <dbReference type="NCBI Taxonomy" id="373956"/>
    <lineage>
        <taxon>Eukaryota</taxon>
        <taxon>Metazoa</taxon>
        <taxon>Ecdysozoa</taxon>
        <taxon>Arthropoda</taxon>
        <taxon>Crustacea</taxon>
        <taxon>Multicrustacea</taxon>
        <taxon>Malacostraca</taxon>
        <taxon>Eumalacostraca</taxon>
        <taxon>Eucarida</taxon>
        <taxon>Decapoda</taxon>
        <taxon>Pleocyemata</taxon>
        <taxon>Caridea</taxon>
        <taxon>Atyoidea</taxon>
        <taxon>Atyidae</taxon>
        <taxon>Halocaridina</taxon>
    </lineage>
</organism>
<name>A0AAN9A7X2_HALRR</name>
<reference evidence="1 2" key="1">
    <citation type="submission" date="2023-11" db="EMBL/GenBank/DDBJ databases">
        <title>Halocaridina rubra genome assembly.</title>
        <authorList>
            <person name="Smith C."/>
        </authorList>
    </citation>
    <scope>NUCLEOTIDE SEQUENCE [LARGE SCALE GENOMIC DNA]</scope>
    <source>
        <strain evidence="1">EP-1</strain>
        <tissue evidence="1">Whole</tissue>
    </source>
</reference>
<proteinExistence type="predicted"/>
<protein>
    <submittedName>
        <fullName evidence="1">Uncharacterized protein</fullName>
    </submittedName>
</protein>
<dbReference type="Proteomes" id="UP001381693">
    <property type="component" value="Unassembled WGS sequence"/>
</dbReference>
<keyword evidence="2" id="KW-1185">Reference proteome</keyword>